<gene>
    <name evidence="2" type="ORF">J0895_22610</name>
</gene>
<dbReference type="Pfam" id="PF00534">
    <property type="entry name" value="Glycos_transf_1"/>
    <property type="match status" value="1"/>
</dbReference>
<evidence type="ECO:0000259" key="1">
    <source>
        <dbReference type="Pfam" id="PF00534"/>
    </source>
</evidence>
<dbReference type="PANTHER" id="PTHR46656:SF3">
    <property type="entry name" value="PUTATIVE-RELATED"/>
    <property type="match status" value="1"/>
</dbReference>
<feature type="non-terminal residue" evidence="2">
    <location>
        <position position="400"/>
    </location>
</feature>
<evidence type="ECO:0000313" key="2">
    <source>
        <dbReference type="EMBL" id="MBO0351822.1"/>
    </source>
</evidence>
<reference evidence="2 3" key="1">
    <citation type="submission" date="2021-03" db="EMBL/GenBank/DDBJ databases">
        <title>Metabolic Capacity of the Antarctic Cyanobacterium Phormidium pseudopriestleyi that Sustains Oxygenic Photosynthesis in the Presence of Hydrogen Sulfide.</title>
        <authorList>
            <person name="Lumian J.E."/>
            <person name="Jungblut A.D."/>
            <person name="Dillon M.L."/>
            <person name="Hawes I."/>
            <person name="Doran P.T."/>
            <person name="Mackey T.J."/>
            <person name="Dick G.J."/>
            <person name="Grettenberger C.L."/>
            <person name="Sumner D.Y."/>
        </authorList>
    </citation>
    <scope>NUCLEOTIDE SEQUENCE [LARGE SCALE GENOMIC DNA]</scope>
    <source>
        <strain evidence="2 3">FRX01</strain>
    </source>
</reference>
<dbReference type="Gene3D" id="3.40.50.2000">
    <property type="entry name" value="Glycogen Phosphorylase B"/>
    <property type="match status" value="1"/>
</dbReference>
<accession>A0ABS3FZQ7</accession>
<feature type="domain" description="Glycosyl transferase family 1" evidence="1">
    <location>
        <begin position="146"/>
        <end position="283"/>
    </location>
</feature>
<protein>
    <submittedName>
        <fullName evidence="2">Glycosyltransferase</fullName>
    </submittedName>
</protein>
<dbReference type="Proteomes" id="UP000664844">
    <property type="component" value="Unassembled WGS sequence"/>
</dbReference>
<organism evidence="2 3">
    <name type="scientific">Phormidium pseudopriestleyi FRX01</name>
    <dbReference type="NCBI Taxonomy" id="1759528"/>
    <lineage>
        <taxon>Bacteria</taxon>
        <taxon>Bacillati</taxon>
        <taxon>Cyanobacteriota</taxon>
        <taxon>Cyanophyceae</taxon>
        <taxon>Oscillatoriophycideae</taxon>
        <taxon>Oscillatoriales</taxon>
        <taxon>Oscillatoriaceae</taxon>
        <taxon>Phormidium</taxon>
    </lineage>
</organism>
<dbReference type="PANTHER" id="PTHR46656">
    <property type="entry name" value="PUTATIVE-RELATED"/>
    <property type="match status" value="1"/>
</dbReference>
<comment type="caution">
    <text evidence="2">The sequence shown here is derived from an EMBL/GenBank/DDBJ whole genome shotgun (WGS) entry which is preliminary data.</text>
</comment>
<sequence>MLQYPNLELFHQEIPFLDRNSQPIQGLFDSESESALRAIAHPPPNLFADATLRMYSPFNFKSALQSDRTYLFATTEWGIVPQELLRLNPGKSLEALHQNSNTVIITSSQWSKDGFLRSGADPNRIVTVPLGVDPTLYKPLPKEERASLRQELGWQEDEFIFLNVSSMTLEKGIFPIIFCFTKILEKYPQARLVLKGSDLIYKSWESIVFTAKKILSDRGLEEFKAHLTYIGDPLPSSQLIRYYQAADGYLSPYSAEGFNLPVLEAIACGLPVICTQGGPTDEFTHADFALQIKSEVQSVESRGEMRHFLAPNWDCCIALMEQLISQPDWREQVRISGPQFVRDRLSWQQIVTQLLEVMFPSNPSPPSNAVTVQSLPQDLPIFGESPLNVEAIRESPLHLG</sequence>
<name>A0ABS3FZQ7_9CYAN</name>
<proteinExistence type="predicted"/>
<dbReference type="EMBL" id="JAFLQW010000591">
    <property type="protein sequence ID" value="MBO0351822.1"/>
    <property type="molecule type" value="Genomic_DNA"/>
</dbReference>
<keyword evidence="3" id="KW-1185">Reference proteome</keyword>
<evidence type="ECO:0000313" key="3">
    <source>
        <dbReference type="Proteomes" id="UP000664844"/>
    </source>
</evidence>
<dbReference type="InterPro" id="IPR001296">
    <property type="entry name" value="Glyco_trans_1"/>
</dbReference>
<dbReference type="SUPFAM" id="SSF53756">
    <property type="entry name" value="UDP-Glycosyltransferase/glycogen phosphorylase"/>
    <property type="match status" value="1"/>
</dbReference>